<dbReference type="SUPFAM" id="SSF55486">
    <property type="entry name" value="Metalloproteases ('zincins'), catalytic domain"/>
    <property type="match status" value="1"/>
</dbReference>
<dbReference type="eggNOG" id="COG1164">
    <property type="taxonomic scope" value="Bacteria"/>
</dbReference>
<dbReference type="RefSeq" id="WP_013387072.1">
    <property type="nucleotide sequence ID" value="NC_014632.1"/>
</dbReference>
<gene>
    <name evidence="8" type="ordered locus">Ilyop_0614</name>
</gene>
<evidence type="ECO:0000256" key="4">
    <source>
        <dbReference type="ARBA" id="ARBA00022833"/>
    </source>
</evidence>
<dbReference type="GO" id="GO:0046872">
    <property type="term" value="F:metal ion binding"/>
    <property type="evidence" value="ECO:0007669"/>
    <property type="project" value="UniProtKB-UniRule"/>
</dbReference>
<dbReference type="OrthoDB" id="9762795at2"/>
<organism evidence="8 9">
    <name type="scientific">Ilyobacter polytropus (strain ATCC 51220 / DSM 2926 / LMG 16218 / CuHBu1)</name>
    <dbReference type="NCBI Taxonomy" id="572544"/>
    <lineage>
        <taxon>Bacteria</taxon>
        <taxon>Fusobacteriati</taxon>
        <taxon>Fusobacteriota</taxon>
        <taxon>Fusobacteriia</taxon>
        <taxon>Fusobacteriales</taxon>
        <taxon>Fusobacteriaceae</taxon>
        <taxon>Ilyobacter</taxon>
    </lineage>
</organism>
<dbReference type="Gene3D" id="1.10.1370.30">
    <property type="match status" value="1"/>
</dbReference>
<proteinExistence type="inferred from homology"/>
<dbReference type="PANTHER" id="PTHR11804:SF48">
    <property type="entry name" value="PUTATIVE-RELATED"/>
    <property type="match status" value="1"/>
</dbReference>
<evidence type="ECO:0000256" key="1">
    <source>
        <dbReference type="ARBA" id="ARBA00022670"/>
    </source>
</evidence>
<dbReference type="STRING" id="572544.Ilyop_0614"/>
<dbReference type="InterPro" id="IPR001567">
    <property type="entry name" value="Pept_M3A_M3B_dom"/>
</dbReference>
<protein>
    <submittedName>
        <fullName evidence="8">Oligoendopeptidase, M3 family</fullName>
    </submittedName>
</protein>
<dbReference type="EMBL" id="CP002281">
    <property type="protein sequence ID" value="ADO82402.1"/>
    <property type="molecule type" value="Genomic_DNA"/>
</dbReference>
<dbReference type="Proteomes" id="UP000006875">
    <property type="component" value="Chromosome"/>
</dbReference>
<evidence type="ECO:0000256" key="2">
    <source>
        <dbReference type="ARBA" id="ARBA00022723"/>
    </source>
</evidence>
<dbReference type="GO" id="GO:0006518">
    <property type="term" value="P:peptide metabolic process"/>
    <property type="evidence" value="ECO:0007669"/>
    <property type="project" value="TreeGrafter"/>
</dbReference>
<accession>E3H6N3</accession>
<keyword evidence="3 6" id="KW-0378">Hydrolase</keyword>
<evidence type="ECO:0000313" key="8">
    <source>
        <dbReference type="EMBL" id="ADO82402.1"/>
    </source>
</evidence>
<dbReference type="InterPro" id="IPR045090">
    <property type="entry name" value="Pept_M3A_M3B"/>
</dbReference>
<reference evidence="8 9" key="1">
    <citation type="journal article" date="2010" name="Stand. Genomic Sci.">
        <title>Complete genome sequence of Ilyobacter polytropus type strain (CuHbu1).</title>
        <authorList>
            <person name="Sikorski J."/>
            <person name="Chertkov O."/>
            <person name="Lapidus A."/>
            <person name="Nolan M."/>
            <person name="Lucas S."/>
            <person name="Del Rio T.G."/>
            <person name="Tice H."/>
            <person name="Cheng J.F."/>
            <person name="Tapia R."/>
            <person name="Han C."/>
            <person name="Goodwin L."/>
            <person name="Pitluck S."/>
            <person name="Liolios K."/>
            <person name="Ivanova N."/>
            <person name="Mavromatis K."/>
            <person name="Mikhailova N."/>
            <person name="Pati A."/>
            <person name="Chen A."/>
            <person name="Palaniappan K."/>
            <person name="Land M."/>
            <person name="Hauser L."/>
            <person name="Chang Y.J."/>
            <person name="Jeffries C.D."/>
            <person name="Brambilla E."/>
            <person name="Yasawong M."/>
            <person name="Rohde M."/>
            <person name="Pukall R."/>
            <person name="Spring S."/>
            <person name="Goker M."/>
            <person name="Woyke T."/>
            <person name="Bristow J."/>
            <person name="Eisen J.A."/>
            <person name="Markowitz V."/>
            <person name="Hugenholtz P."/>
            <person name="Kyrpides N.C."/>
            <person name="Klenk H.P."/>
        </authorList>
    </citation>
    <scope>NUCLEOTIDE SEQUENCE [LARGE SCALE GENOMIC DNA]</scope>
    <source>
        <strain evidence="9">ATCC 51220 / DSM 2926 / LMG 16218 / CuHBu1</strain>
    </source>
</reference>
<keyword evidence="4 6" id="KW-0862">Zinc</keyword>
<dbReference type="HOGENOM" id="CLU_030403_3_0_0"/>
<keyword evidence="5 6" id="KW-0482">Metalloprotease</keyword>
<dbReference type="PANTHER" id="PTHR11804">
    <property type="entry name" value="PROTEASE M3 THIMET OLIGOPEPTIDASE-RELATED"/>
    <property type="match status" value="1"/>
</dbReference>
<evidence type="ECO:0000259" key="7">
    <source>
        <dbReference type="Pfam" id="PF01432"/>
    </source>
</evidence>
<dbReference type="GO" id="GO:0006508">
    <property type="term" value="P:proteolysis"/>
    <property type="evidence" value="ECO:0007669"/>
    <property type="project" value="UniProtKB-KW"/>
</dbReference>
<name>E3H6N3_ILYPC</name>
<dbReference type="NCBIfam" id="TIGR02289">
    <property type="entry name" value="M3_not_pepF"/>
    <property type="match status" value="1"/>
</dbReference>
<keyword evidence="9" id="KW-1185">Reference proteome</keyword>
<dbReference type="CDD" id="cd09606">
    <property type="entry name" value="M3B_PepF"/>
    <property type="match status" value="1"/>
</dbReference>
<comment type="similarity">
    <text evidence="6">Belongs to the peptidase M3 family.</text>
</comment>
<evidence type="ECO:0000313" key="9">
    <source>
        <dbReference type="Proteomes" id="UP000006875"/>
    </source>
</evidence>
<sequence length="562" mass="66728">MNRIYYSDNFQVEDIESVKNELQKLLEKDLKSVEDLEKYIDKYNELSAIVEEVMAWKYIKMTRFADQEEYSKDFNEFYGTIISEFNRQSFHINKKIYDSLYISKLPEERYKNYKLILKNDIDIFEEKNIPLQIEENELSNQYGEIISKIIIEFQGESYTLSQMNRFLKDNDRKIREEAWKKIYVAVSEKKSELNELFNKLLKIRVEMAKNKNFENYRDYMHKAKGRFSYTPEDLYKFHESVEKVIVPMLREINEKKKVKINLDTLRPWDTEASEDGKILKPFENEKELLEKGISALMDVKEEFGSKLRYMAEKEFLDLGNRKGKAPGGYNYPLSESGAAFIFMNAVGVQRDVVTLMHEAGHALHSFATKDERLMSYKETPSEVAELASMSMEFISMDKWQRFYEKKEDFKKAQKEQIIGALQTFPWVMTVDAFQHWIYLNPDHTQKERDAKFEELMDRFNTKVNWQGLANEKSMVWLKQLHIFEVPFYYIEYAISQLGAIGMYKNYKQNPETTLIKYEEFLSLGYSKSIEEIYETAGIKFDFSEGYISELANFLKGELEKLD</sequence>
<evidence type="ECO:0000256" key="3">
    <source>
        <dbReference type="ARBA" id="ARBA00022801"/>
    </source>
</evidence>
<keyword evidence="2 6" id="KW-0479">Metal-binding</keyword>
<keyword evidence="1 6" id="KW-0645">Protease</keyword>
<dbReference type="GO" id="GO:0004222">
    <property type="term" value="F:metalloendopeptidase activity"/>
    <property type="evidence" value="ECO:0007669"/>
    <property type="project" value="InterPro"/>
</dbReference>
<dbReference type="Pfam" id="PF01432">
    <property type="entry name" value="Peptidase_M3"/>
    <property type="match status" value="1"/>
</dbReference>
<dbReference type="KEGG" id="ipo:Ilyop_0614"/>
<feature type="domain" description="Peptidase M3A/M3B catalytic" evidence="7">
    <location>
        <begin position="167"/>
        <end position="550"/>
    </location>
</feature>
<dbReference type="AlphaFoldDB" id="E3H6N3"/>
<evidence type="ECO:0000256" key="5">
    <source>
        <dbReference type="ARBA" id="ARBA00023049"/>
    </source>
</evidence>
<comment type="cofactor">
    <cofactor evidence="6">
        <name>Zn(2+)</name>
        <dbReference type="ChEBI" id="CHEBI:29105"/>
    </cofactor>
    <text evidence="6">Binds 1 zinc ion.</text>
</comment>
<dbReference type="InterPro" id="IPR011976">
    <property type="entry name" value="Pept_M3B_oligopep-rel"/>
</dbReference>
<evidence type="ECO:0000256" key="6">
    <source>
        <dbReference type="RuleBase" id="RU003435"/>
    </source>
</evidence>